<feature type="chain" id="PRO_5014114240" description="Secreted protein" evidence="2">
    <location>
        <begin position="27"/>
        <end position="82"/>
    </location>
</feature>
<reference evidence="3 4" key="1">
    <citation type="submission" date="2017-12" db="EMBL/GenBank/DDBJ databases">
        <authorList>
            <consortium name="DOE Joint Genome Institute"/>
            <person name="Haridas S."/>
            <person name="Kjaerbolling I."/>
            <person name="Vesth T.C."/>
            <person name="Frisvad J.C."/>
            <person name="Nybo J.L."/>
            <person name="Theobald S."/>
            <person name="Kuo A."/>
            <person name="Bowyer P."/>
            <person name="Matsuda Y."/>
            <person name="Mondo S."/>
            <person name="Lyhne E.K."/>
            <person name="Kogle M.E."/>
            <person name="Clum A."/>
            <person name="Lipzen A."/>
            <person name="Salamov A."/>
            <person name="Ngan C.Y."/>
            <person name="Daum C."/>
            <person name="Chiniquy J."/>
            <person name="Barry K."/>
            <person name="LaButti K."/>
            <person name="Simmons B.A."/>
            <person name="Magnuson J.K."/>
            <person name="Mortensen U.H."/>
            <person name="Larsen T.O."/>
            <person name="Grigoriev I.V."/>
            <person name="Baker S.E."/>
            <person name="Andersen M.R."/>
            <person name="Nordberg H.P."/>
            <person name="Cantor M.N."/>
            <person name="Hua S.X."/>
        </authorList>
    </citation>
    <scope>NUCLEOTIDE SEQUENCE [LARGE SCALE GENOMIC DNA]</scope>
    <source>
        <strain evidence="3 4">CBS 102.13</strain>
    </source>
</reference>
<evidence type="ECO:0000256" key="2">
    <source>
        <dbReference type="SAM" id="SignalP"/>
    </source>
</evidence>
<dbReference type="RefSeq" id="XP_024670307.1">
    <property type="nucleotide sequence ID" value="XM_024813385.1"/>
</dbReference>
<accession>A0A2I2F6M5</accession>
<feature type="compositionally biased region" description="Basic residues" evidence="1">
    <location>
        <begin position="73"/>
        <end position="82"/>
    </location>
</feature>
<dbReference type="GeneID" id="36520545"/>
<evidence type="ECO:0000256" key="1">
    <source>
        <dbReference type="SAM" id="MobiDB-lite"/>
    </source>
</evidence>
<keyword evidence="2" id="KW-0732">Signal</keyword>
<keyword evidence="4" id="KW-1185">Reference proteome</keyword>
<feature type="region of interest" description="Disordered" evidence="1">
    <location>
        <begin position="23"/>
        <end position="82"/>
    </location>
</feature>
<name>A0A2I2F6M5_ASPCN</name>
<organism evidence="3 4">
    <name type="scientific">Aspergillus candidus</name>
    <dbReference type="NCBI Taxonomy" id="41067"/>
    <lineage>
        <taxon>Eukaryota</taxon>
        <taxon>Fungi</taxon>
        <taxon>Dikarya</taxon>
        <taxon>Ascomycota</taxon>
        <taxon>Pezizomycotina</taxon>
        <taxon>Eurotiomycetes</taxon>
        <taxon>Eurotiomycetidae</taxon>
        <taxon>Eurotiales</taxon>
        <taxon>Aspergillaceae</taxon>
        <taxon>Aspergillus</taxon>
        <taxon>Aspergillus subgen. Circumdati</taxon>
    </lineage>
</organism>
<evidence type="ECO:0000313" key="4">
    <source>
        <dbReference type="Proteomes" id="UP000234585"/>
    </source>
</evidence>
<feature type="compositionally biased region" description="Polar residues" evidence="1">
    <location>
        <begin position="23"/>
        <end position="35"/>
    </location>
</feature>
<dbReference type="EMBL" id="KZ559153">
    <property type="protein sequence ID" value="PLB36295.1"/>
    <property type="molecule type" value="Genomic_DNA"/>
</dbReference>
<evidence type="ECO:0000313" key="3">
    <source>
        <dbReference type="EMBL" id="PLB36295.1"/>
    </source>
</evidence>
<feature type="signal peptide" evidence="2">
    <location>
        <begin position="1"/>
        <end position="26"/>
    </location>
</feature>
<proteinExistence type="predicted"/>
<dbReference type="AlphaFoldDB" id="A0A2I2F6M5"/>
<protein>
    <recommendedName>
        <fullName evidence="5">Secreted protein</fullName>
    </recommendedName>
</protein>
<dbReference type="Proteomes" id="UP000234585">
    <property type="component" value="Unassembled WGS sequence"/>
</dbReference>
<sequence>MGSSSFAVSVNTLALLLIITANQHHGQSTSPTQRPYSVLHRSPQKGPFAAPGPQAGAPASGGKPYLDNTPYSVRRRSLSGLG</sequence>
<feature type="compositionally biased region" description="Low complexity" evidence="1">
    <location>
        <begin position="44"/>
        <end position="64"/>
    </location>
</feature>
<gene>
    <name evidence="3" type="ORF">BDW47DRAFT_109093</name>
</gene>
<evidence type="ECO:0008006" key="5">
    <source>
        <dbReference type="Google" id="ProtNLM"/>
    </source>
</evidence>